<reference evidence="2 3" key="1">
    <citation type="journal article" date="2012" name="Genome Biol.">
        <title>Genome and low-iron response of an oceanic diatom adapted to chronic iron limitation.</title>
        <authorList>
            <person name="Lommer M."/>
            <person name="Specht M."/>
            <person name="Roy A.S."/>
            <person name="Kraemer L."/>
            <person name="Andreson R."/>
            <person name="Gutowska M.A."/>
            <person name="Wolf J."/>
            <person name="Bergner S.V."/>
            <person name="Schilhabel M.B."/>
            <person name="Klostermeier U.C."/>
            <person name="Beiko R.G."/>
            <person name="Rosenstiel P."/>
            <person name="Hippler M."/>
            <person name="Laroche J."/>
        </authorList>
    </citation>
    <scope>NUCLEOTIDE SEQUENCE [LARGE SCALE GENOMIC DNA]</scope>
    <source>
        <strain evidence="2 3">CCMP1005</strain>
    </source>
</reference>
<evidence type="ECO:0000256" key="1">
    <source>
        <dbReference type="SAM" id="MobiDB-lite"/>
    </source>
</evidence>
<dbReference type="EMBL" id="AGNL01020794">
    <property type="protein sequence ID" value="EJK60672.1"/>
    <property type="molecule type" value="Genomic_DNA"/>
</dbReference>
<proteinExistence type="predicted"/>
<organism evidence="2 3">
    <name type="scientific">Thalassiosira oceanica</name>
    <name type="common">Marine diatom</name>
    <dbReference type="NCBI Taxonomy" id="159749"/>
    <lineage>
        <taxon>Eukaryota</taxon>
        <taxon>Sar</taxon>
        <taxon>Stramenopiles</taxon>
        <taxon>Ochrophyta</taxon>
        <taxon>Bacillariophyta</taxon>
        <taxon>Coscinodiscophyceae</taxon>
        <taxon>Thalassiosirophycidae</taxon>
        <taxon>Thalassiosirales</taxon>
        <taxon>Thalassiosiraceae</taxon>
        <taxon>Thalassiosira</taxon>
    </lineage>
</organism>
<protein>
    <submittedName>
        <fullName evidence="2">Uncharacterized protein</fullName>
    </submittedName>
</protein>
<feature type="compositionally biased region" description="Basic and acidic residues" evidence="1">
    <location>
        <begin position="122"/>
        <end position="138"/>
    </location>
</feature>
<sequence length="246" mass="26626">LERFFLPDAKEEIGDGGRTAWVAASGSESDMTVRAGNPGPGAAEEGRRARRFGACSSGRRDSAGRIQRAASRRETRRLRPTRRRRAPRSAGGDGRRPVPEGVRGADTPRGVRPPRPAAVVRARRDGRPRAIRAVEPRRGRAAVRPDGPQLRPPPVVGLRRLRPERHRRHRVPPRAHVPSLPVEGEPPEALAVDRPGVPAEVPRGDGARRRPGGGGGQPRGDRDGRGRLQRGHGWRPPPERGVGVGG</sequence>
<accession>K0SQT5</accession>
<feature type="compositionally biased region" description="Basic residues" evidence="1">
    <location>
        <begin position="74"/>
        <end position="87"/>
    </location>
</feature>
<feature type="compositionally biased region" description="Basic residues" evidence="1">
    <location>
        <begin position="159"/>
        <end position="173"/>
    </location>
</feature>
<feature type="region of interest" description="Disordered" evidence="1">
    <location>
        <begin position="25"/>
        <end position="246"/>
    </location>
</feature>
<keyword evidence="3" id="KW-1185">Reference proteome</keyword>
<dbReference type="Proteomes" id="UP000266841">
    <property type="component" value="Unassembled WGS sequence"/>
</dbReference>
<name>K0SQT5_THAOC</name>
<feature type="non-terminal residue" evidence="2">
    <location>
        <position position="1"/>
    </location>
</feature>
<gene>
    <name evidence="2" type="ORF">THAOC_18933</name>
</gene>
<dbReference type="AlphaFoldDB" id="K0SQT5"/>
<evidence type="ECO:0000313" key="3">
    <source>
        <dbReference type="Proteomes" id="UP000266841"/>
    </source>
</evidence>
<evidence type="ECO:0000313" key="2">
    <source>
        <dbReference type="EMBL" id="EJK60672.1"/>
    </source>
</evidence>
<comment type="caution">
    <text evidence="2">The sequence shown here is derived from an EMBL/GenBank/DDBJ whole genome shotgun (WGS) entry which is preliminary data.</text>
</comment>